<evidence type="ECO:0000313" key="2">
    <source>
        <dbReference type="Proteomes" id="UP000009273"/>
    </source>
</evidence>
<proteinExistence type="predicted"/>
<dbReference type="PANTHER" id="PTHR38440:SF1">
    <property type="entry name" value="UPF0398 PROTEIN SPR0331"/>
    <property type="match status" value="1"/>
</dbReference>
<gene>
    <name evidence="1" type="primary">66</name>
    <name evidence="1" type="ORF">G_66</name>
</gene>
<reference evidence="1 2" key="1">
    <citation type="submission" date="2011-09" db="EMBL/GenBank/DDBJ databases">
        <authorList>
            <person name="Pope W.H."/>
            <person name="Pedulla M.L."/>
            <person name="Ford M.E."/>
            <person name="Peebles C.L."/>
            <person name="Hatfull G.H."/>
            <person name="Hendrix R.W."/>
        </authorList>
    </citation>
    <scope>NUCLEOTIDE SEQUENCE [LARGE SCALE GENOMIC DNA]</scope>
    <source>
        <strain evidence="1">G</strain>
    </source>
</reference>
<dbReference type="GeneID" id="18563285"/>
<accession>G3MBD6</accession>
<dbReference type="Pfam" id="PF06908">
    <property type="entry name" value="YpsA"/>
    <property type="match status" value="1"/>
</dbReference>
<organism evidence="1 2">
    <name type="scientific">Bacillus phage G</name>
    <dbReference type="NCBI Taxonomy" id="2884420"/>
    <lineage>
        <taxon>Viruses</taxon>
        <taxon>Duplodnaviria</taxon>
        <taxon>Heunggongvirae</taxon>
        <taxon>Uroviricota</taxon>
        <taxon>Caudoviricetes</taxon>
        <taxon>Donellivirus</taxon>
        <taxon>Donellivirus gee</taxon>
    </lineage>
</organism>
<dbReference type="Gene3D" id="3.40.50.450">
    <property type="match status" value="1"/>
</dbReference>
<name>G3MBD6_9CAUD</name>
<dbReference type="Proteomes" id="UP000009273">
    <property type="component" value="Segment"/>
</dbReference>
<keyword evidence="2" id="KW-1185">Reference proteome</keyword>
<dbReference type="SUPFAM" id="SSF102405">
    <property type="entry name" value="MCP/YpsA-like"/>
    <property type="match status" value="1"/>
</dbReference>
<evidence type="ECO:0000313" key="1">
    <source>
        <dbReference type="EMBL" id="AEO93337.1"/>
    </source>
</evidence>
<dbReference type="KEGG" id="vg:18563285"/>
<dbReference type="PANTHER" id="PTHR38440">
    <property type="entry name" value="UPF0398 PROTEIN YPSA"/>
    <property type="match status" value="1"/>
</dbReference>
<dbReference type="EMBL" id="JN638751">
    <property type="protein sequence ID" value="AEO93337.1"/>
    <property type="molecule type" value="Genomic_DNA"/>
</dbReference>
<protein>
    <submittedName>
        <fullName evidence="1">Gp66</fullName>
    </submittedName>
</protein>
<dbReference type="OrthoDB" id="24372at10239"/>
<dbReference type="RefSeq" id="YP_009015377.1">
    <property type="nucleotide sequence ID" value="NC_023719.1"/>
</dbReference>
<dbReference type="InterPro" id="IPR010697">
    <property type="entry name" value="YspA"/>
</dbReference>
<sequence length="177" mass="20751">MVSISFTGHRPDKIGNYGENEEEFQLVYNWLDQTIEKMIQRFDYVRFISGGAQGVDLWAAEIILEKKKLHTNKNIKLTMAIPYKGFGERWPDEVKQQFYKLVSLADETIYVHKGSFDAVGNYILQVRNEWMVNHSDLIIAVWDGSNGGTRNCFKYAESRKKRILRFNPFKKEVVKYN</sequence>